<accession>A0A1Q8RBC1</accession>
<dbReference type="OrthoDB" id="4842174at2759"/>
<evidence type="ECO:0000313" key="2">
    <source>
        <dbReference type="EMBL" id="OLN81658.1"/>
    </source>
</evidence>
<dbReference type="Proteomes" id="UP000186583">
    <property type="component" value="Unassembled WGS sequence"/>
</dbReference>
<dbReference type="InterPro" id="IPR038883">
    <property type="entry name" value="AN11006-like"/>
</dbReference>
<evidence type="ECO:0000256" key="1">
    <source>
        <dbReference type="SAM" id="MobiDB-lite"/>
    </source>
</evidence>
<sequence length="394" mass="44812">MAPRSKRLKAKVRAKAKAETVNGKKNRAGKGGNSNVDGFENNSGSSTSGSYNVSMQPTQANKNNRFRRCPVEIRQAIYRFAVVQDEPIQPVPVEPRSNKFAGPQAARTFTNLLLTCRFLYEEVQSRPDFYRQNTFGFVYISKMVQFLAALTPHRRSWISSIFLWIHVSRPPSYWTRQWVQPAITLLSHCTSLRRFHVIGSQDLWRGERRSMWMKSWANNLTSCGPSLEKSCNPWSILGRLRNLRHFGLTLRVQHHDANEEVVSNLTISEDPAKLKMTGNFGFVDTDADLMRELRLLISRLKAISKDICSADESWVPMTGIRLQEALHASGLDVYGEDRLGHPGQAGMVSRRTRSRALRAMQISTNGVIPIIERNLKYVDKSEDEDGIDFAVRED</sequence>
<gene>
    <name evidence="2" type="ORF">CCHL11_05516</name>
</gene>
<organism evidence="2 3">
    <name type="scientific">Colletotrichum chlorophyti</name>
    <dbReference type="NCBI Taxonomy" id="708187"/>
    <lineage>
        <taxon>Eukaryota</taxon>
        <taxon>Fungi</taxon>
        <taxon>Dikarya</taxon>
        <taxon>Ascomycota</taxon>
        <taxon>Pezizomycotina</taxon>
        <taxon>Sordariomycetes</taxon>
        <taxon>Hypocreomycetidae</taxon>
        <taxon>Glomerellales</taxon>
        <taxon>Glomerellaceae</taxon>
        <taxon>Colletotrichum</taxon>
    </lineage>
</organism>
<proteinExistence type="predicted"/>
<dbReference type="PANTHER" id="PTHR42085:SF1">
    <property type="entry name" value="F-BOX DOMAIN-CONTAINING PROTEIN"/>
    <property type="match status" value="1"/>
</dbReference>
<comment type="caution">
    <text evidence="2">The sequence shown here is derived from an EMBL/GenBank/DDBJ whole genome shotgun (WGS) entry which is preliminary data.</text>
</comment>
<name>A0A1Q8RBC1_9PEZI</name>
<feature type="region of interest" description="Disordered" evidence="1">
    <location>
        <begin position="1"/>
        <end position="57"/>
    </location>
</feature>
<keyword evidence="3" id="KW-1185">Reference proteome</keyword>
<reference evidence="2 3" key="1">
    <citation type="submission" date="2016-11" db="EMBL/GenBank/DDBJ databases">
        <title>Draft Genome Assembly of Colletotrichum chlorophyti a pathogen of herbaceous plants.</title>
        <authorList>
            <person name="Gan P."/>
            <person name="Narusaka M."/>
            <person name="Tsushima A."/>
            <person name="Narusaka Y."/>
            <person name="Takano Y."/>
            <person name="Shirasu K."/>
        </authorList>
    </citation>
    <scope>NUCLEOTIDE SEQUENCE [LARGE SCALE GENOMIC DNA]</scope>
    <source>
        <strain evidence="2 3">NTL11</strain>
    </source>
</reference>
<protein>
    <submittedName>
        <fullName evidence="2">Uncharacterized protein</fullName>
    </submittedName>
</protein>
<dbReference type="EMBL" id="MPGH01000243">
    <property type="protein sequence ID" value="OLN81658.1"/>
    <property type="molecule type" value="Genomic_DNA"/>
</dbReference>
<feature type="compositionally biased region" description="Low complexity" evidence="1">
    <location>
        <begin position="33"/>
        <end position="54"/>
    </location>
</feature>
<dbReference type="PANTHER" id="PTHR42085">
    <property type="entry name" value="F-BOX DOMAIN-CONTAINING PROTEIN"/>
    <property type="match status" value="1"/>
</dbReference>
<dbReference type="AlphaFoldDB" id="A0A1Q8RBC1"/>
<evidence type="ECO:0000313" key="3">
    <source>
        <dbReference type="Proteomes" id="UP000186583"/>
    </source>
</evidence>
<feature type="compositionally biased region" description="Basic residues" evidence="1">
    <location>
        <begin position="1"/>
        <end position="15"/>
    </location>
</feature>